<sequence>MRPAFFMAYFLSLAMLKKCLPAVTAVAISLISSCGQQRPEKPAADKKMQSETLIQEHFRYLNDHDLKSLVSQYAPKANITSSDWKGMATGPEGADQIFHLEFYVSPDAKYLVDKVINTDTTVVVEYDVVGLHDKANGGVRYDLRKCSIFRIDSLNKIAAESTYANGMAYHNGN</sequence>
<keyword evidence="1" id="KW-0732">Signal</keyword>
<dbReference type="OrthoDB" id="794115at2"/>
<feature type="signal peptide" evidence="1">
    <location>
        <begin position="1"/>
        <end position="27"/>
    </location>
</feature>
<comment type="caution">
    <text evidence="3">The sequence shown here is derived from an EMBL/GenBank/DDBJ whole genome shotgun (WGS) entry which is preliminary data.</text>
</comment>
<dbReference type="Proteomes" id="UP000260823">
    <property type="component" value="Unassembled WGS sequence"/>
</dbReference>
<dbReference type="InterPro" id="IPR032710">
    <property type="entry name" value="NTF2-like_dom_sf"/>
</dbReference>
<gene>
    <name evidence="3" type="ORF">DYU05_06730</name>
</gene>
<accession>A0A3E2NWA2</accession>
<reference evidence="3 4" key="1">
    <citation type="submission" date="2018-08" db="EMBL/GenBank/DDBJ databases">
        <title>Mucilaginibacter terrae sp. nov., isolated from manganese diggings.</title>
        <authorList>
            <person name="Huang Y."/>
            <person name="Zhou Z."/>
        </authorList>
    </citation>
    <scope>NUCLEOTIDE SEQUENCE [LARGE SCALE GENOMIC DNA]</scope>
    <source>
        <strain evidence="3 4">ZH6</strain>
    </source>
</reference>
<feature type="domain" description="SnoaL-like" evidence="2">
    <location>
        <begin position="54"/>
        <end position="158"/>
    </location>
</feature>
<evidence type="ECO:0000313" key="3">
    <source>
        <dbReference type="EMBL" id="RFZ85288.1"/>
    </source>
</evidence>
<dbReference type="InterPro" id="IPR037401">
    <property type="entry name" value="SnoaL-like"/>
</dbReference>
<dbReference type="PROSITE" id="PS51257">
    <property type="entry name" value="PROKAR_LIPOPROTEIN"/>
    <property type="match status" value="1"/>
</dbReference>
<evidence type="ECO:0000259" key="2">
    <source>
        <dbReference type="Pfam" id="PF12680"/>
    </source>
</evidence>
<dbReference type="EMBL" id="QWDE01000001">
    <property type="protein sequence ID" value="RFZ85288.1"/>
    <property type="molecule type" value="Genomic_DNA"/>
</dbReference>
<organism evidence="3 4">
    <name type="scientific">Mucilaginibacter terrenus</name>
    <dbReference type="NCBI Taxonomy" id="2482727"/>
    <lineage>
        <taxon>Bacteria</taxon>
        <taxon>Pseudomonadati</taxon>
        <taxon>Bacteroidota</taxon>
        <taxon>Sphingobacteriia</taxon>
        <taxon>Sphingobacteriales</taxon>
        <taxon>Sphingobacteriaceae</taxon>
        <taxon>Mucilaginibacter</taxon>
    </lineage>
</organism>
<proteinExistence type="predicted"/>
<name>A0A3E2NWA2_9SPHI</name>
<protein>
    <submittedName>
        <fullName evidence="3">Nuclear transport factor 2 family protein</fullName>
    </submittedName>
</protein>
<dbReference type="Pfam" id="PF12680">
    <property type="entry name" value="SnoaL_2"/>
    <property type="match status" value="1"/>
</dbReference>
<dbReference type="SUPFAM" id="SSF54427">
    <property type="entry name" value="NTF2-like"/>
    <property type="match status" value="1"/>
</dbReference>
<dbReference type="Gene3D" id="3.10.450.50">
    <property type="match status" value="1"/>
</dbReference>
<dbReference type="AlphaFoldDB" id="A0A3E2NWA2"/>
<evidence type="ECO:0000256" key="1">
    <source>
        <dbReference type="SAM" id="SignalP"/>
    </source>
</evidence>
<keyword evidence="4" id="KW-1185">Reference proteome</keyword>
<feature type="chain" id="PRO_5017691865" evidence="1">
    <location>
        <begin position="28"/>
        <end position="173"/>
    </location>
</feature>
<evidence type="ECO:0000313" key="4">
    <source>
        <dbReference type="Proteomes" id="UP000260823"/>
    </source>
</evidence>